<dbReference type="InterPro" id="IPR019999">
    <property type="entry name" value="Anth_synth_I-like"/>
</dbReference>
<dbReference type="PANTHER" id="PTHR11236:SF9">
    <property type="entry name" value="ANTHRANILATE SYNTHASE COMPONENT 1"/>
    <property type="match status" value="1"/>
</dbReference>
<dbReference type="Gene3D" id="3.60.120.10">
    <property type="entry name" value="Anthranilate synthase"/>
    <property type="match status" value="1"/>
</dbReference>
<accession>A0A1D8K7L6</accession>
<dbReference type="KEGG" id="aaeo:BJI67_07680"/>
<gene>
    <name evidence="2" type="ORF">BJI67_07680</name>
</gene>
<proteinExistence type="predicted"/>
<feature type="domain" description="Chorismate-utilising enzyme C-terminal" evidence="1">
    <location>
        <begin position="177"/>
        <end position="430"/>
    </location>
</feature>
<dbReference type="EMBL" id="CP017448">
    <property type="protein sequence ID" value="AOV16961.1"/>
    <property type="molecule type" value="Genomic_DNA"/>
</dbReference>
<dbReference type="PRINTS" id="PR00095">
    <property type="entry name" value="ANTSNTHASEI"/>
</dbReference>
<evidence type="ECO:0000259" key="1">
    <source>
        <dbReference type="Pfam" id="PF00425"/>
    </source>
</evidence>
<evidence type="ECO:0000313" key="2">
    <source>
        <dbReference type="EMBL" id="AOV16961.1"/>
    </source>
</evidence>
<keyword evidence="3" id="KW-1185">Reference proteome</keyword>
<dbReference type="InterPro" id="IPR005801">
    <property type="entry name" value="ADC_synthase"/>
</dbReference>
<dbReference type="Proteomes" id="UP000095342">
    <property type="component" value="Chromosome"/>
</dbReference>
<sequence>MIAQRPLRGPDDLLELHRLNPARYPHLLQSTARGGPRGRYDILFAFPEAPLVNFSGSGFTQWLDQTAGACREQAPSAPGIPFAGGWFLYLGYELAYILEPVLGPPPGHPWDWPAVLAQYCPAAVIRDHLNGSVYAVAAAGHEALLQDITCDAEQAALSGPAQLAAKNGLHIVETPADAYLHGVERILDYIRDGDVFQVNLSREWLCEGSTGTPADLYARLRLANPAPFAALATMGPRAVISSSPERLVACRDGWVSTRPIAGTRPRGHDAASDRVLQRKLAENLKERAEHVMLIDLERNDLGRIARTGSVEVDELMVIESYAHVHHIVSNVRAKPRPGLRPGELIRAMFPGGTITGCPKVRCMQILRELEGEARGAYTGAIGYLGNDGQMDLNILIRTLEWNSGELRFRTGAGIVADSHPAAELEETRHKAAGLLRALI</sequence>
<organism evidence="2 3">
    <name type="scientific">Acidihalobacter aeolianus</name>
    <dbReference type="NCBI Taxonomy" id="2792603"/>
    <lineage>
        <taxon>Bacteria</taxon>
        <taxon>Pseudomonadati</taxon>
        <taxon>Pseudomonadota</taxon>
        <taxon>Gammaproteobacteria</taxon>
        <taxon>Chromatiales</taxon>
        <taxon>Ectothiorhodospiraceae</taxon>
        <taxon>Acidihalobacter</taxon>
    </lineage>
</organism>
<dbReference type="PANTHER" id="PTHR11236">
    <property type="entry name" value="AMINOBENZOATE/ANTHRANILATE SYNTHASE"/>
    <property type="match status" value="1"/>
</dbReference>
<dbReference type="AlphaFoldDB" id="A0A1D8K7L6"/>
<dbReference type="NCBIfam" id="NF006563">
    <property type="entry name" value="PRK09070.1"/>
    <property type="match status" value="1"/>
</dbReference>
<reference evidence="2 3" key="1">
    <citation type="submission" date="2016-09" db="EMBL/GenBank/DDBJ databases">
        <title>Acidihalobacter prosperus V6 (DSM14174).</title>
        <authorList>
            <person name="Khaleque H.N."/>
            <person name="Ramsay J.P."/>
            <person name="Murphy R.J.T."/>
            <person name="Kaksonen A.H."/>
            <person name="Boxall N.J."/>
            <person name="Watkin E.L.J."/>
        </authorList>
    </citation>
    <scope>NUCLEOTIDE SEQUENCE [LARGE SCALE GENOMIC DNA]</scope>
    <source>
        <strain evidence="2 3">V6</strain>
    </source>
</reference>
<protein>
    <recommendedName>
        <fullName evidence="1">Chorismate-utilising enzyme C-terminal domain-containing protein</fullName>
    </recommendedName>
</protein>
<dbReference type="Pfam" id="PF00425">
    <property type="entry name" value="Chorismate_bind"/>
    <property type="match status" value="1"/>
</dbReference>
<evidence type="ECO:0000313" key="3">
    <source>
        <dbReference type="Proteomes" id="UP000095342"/>
    </source>
</evidence>
<dbReference type="SUPFAM" id="SSF56322">
    <property type="entry name" value="ADC synthase"/>
    <property type="match status" value="1"/>
</dbReference>
<name>A0A1D8K7L6_9GAMM</name>
<dbReference type="GO" id="GO:0000162">
    <property type="term" value="P:L-tryptophan biosynthetic process"/>
    <property type="evidence" value="ECO:0007669"/>
    <property type="project" value="TreeGrafter"/>
</dbReference>
<dbReference type="InterPro" id="IPR015890">
    <property type="entry name" value="Chorismate_C"/>
</dbReference>